<dbReference type="PANTHER" id="PTHR47990">
    <property type="entry name" value="2-OXOGLUTARATE (2OG) AND FE(II)-DEPENDENT OXYGENASE SUPERFAMILY PROTEIN-RELATED"/>
    <property type="match status" value="1"/>
</dbReference>
<name>A0A8H6XV16_9AGAR</name>
<comment type="similarity">
    <text evidence="1">Belongs to the iron/ascorbate-dependent oxidoreductase family.</text>
</comment>
<keyword evidence="1" id="KW-0560">Oxidoreductase</keyword>
<dbReference type="GO" id="GO:0046872">
    <property type="term" value="F:metal ion binding"/>
    <property type="evidence" value="ECO:0007669"/>
    <property type="project" value="UniProtKB-KW"/>
</dbReference>
<reference evidence="3" key="1">
    <citation type="submission" date="2020-05" db="EMBL/GenBank/DDBJ databases">
        <title>Mycena genomes resolve the evolution of fungal bioluminescence.</title>
        <authorList>
            <person name="Tsai I.J."/>
        </authorList>
    </citation>
    <scope>NUCLEOTIDE SEQUENCE</scope>
    <source>
        <strain evidence="3">CCC161011</strain>
    </source>
</reference>
<dbReference type="InterPro" id="IPR005123">
    <property type="entry name" value="Oxoglu/Fe-dep_dioxygenase_dom"/>
</dbReference>
<keyword evidence="1" id="KW-0479">Metal-binding</keyword>
<feature type="domain" description="Fe2OG dioxygenase" evidence="2">
    <location>
        <begin position="233"/>
        <end position="341"/>
    </location>
</feature>
<comment type="caution">
    <text evidence="3">The sequence shown here is derived from an EMBL/GenBank/DDBJ whole genome shotgun (WGS) entry which is preliminary data.</text>
</comment>
<sequence>MMPSVRNYDAFNTGKLQYLTSLNRSASQINLVCPSTPSAHKKMPVATSPYDNIPAWTRPAETKEELDWAPLKEIDLSVFDTPGGKEKLAAELHDAVKNVGFWVVTGHGIPDEEVLRQFSIGNAFFDLPLEEKRKYPCNFEVGDYFGYREPKRVIGSTGVKENIEMLNIPKYTVNDDYKDVPKHDIIRAHEAEIAAFHRKLFENVARKLFILLAIILELPENYLLDRHAYDQRSEDHLRYMVYHPRTLEERKLIRDGEGGGHTDFGSLTLLFSQNVAGLQIRTPQEEWKFVKPVPGGITVNSADVLQFLTKGYVKSTIHRVVGPQPDQAHLHRLGLLYFVRPADDTPIIPVPSPVLERAGLLTEEDKKADPKTAVRGYDWTRARVENVHNKTRYSVAYEDETEQTFNFRGLEVVNRWM</sequence>
<dbReference type="PRINTS" id="PR00682">
    <property type="entry name" value="IPNSYNTHASE"/>
</dbReference>
<dbReference type="InterPro" id="IPR026992">
    <property type="entry name" value="DIOX_N"/>
</dbReference>
<proteinExistence type="inferred from homology"/>
<dbReference type="FunFam" id="2.60.120.330:FF:000040">
    <property type="entry name" value="Chromosome 21, whole genome shotgun sequence"/>
    <property type="match status" value="1"/>
</dbReference>
<dbReference type="Pfam" id="PF14226">
    <property type="entry name" value="DIOX_N"/>
    <property type="match status" value="1"/>
</dbReference>
<gene>
    <name evidence="3" type="ORF">MVEN_01462600</name>
</gene>
<keyword evidence="1" id="KW-0408">Iron</keyword>
<accession>A0A8H6XV16</accession>
<evidence type="ECO:0000259" key="2">
    <source>
        <dbReference type="PROSITE" id="PS51471"/>
    </source>
</evidence>
<organism evidence="3 4">
    <name type="scientific">Mycena venus</name>
    <dbReference type="NCBI Taxonomy" id="2733690"/>
    <lineage>
        <taxon>Eukaryota</taxon>
        <taxon>Fungi</taxon>
        <taxon>Dikarya</taxon>
        <taxon>Basidiomycota</taxon>
        <taxon>Agaricomycotina</taxon>
        <taxon>Agaricomycetes</taxon>
        <taxon>Agaricomycetidae</taxon>
        <taxon>Agaricales</taxon>
        <taxon>Marasmiineae</taxon>
        <taxon>Mycenaceae</taxon>
        <taxon>Mycena</taxon>
    </lineage>
</organism>
<evidence type="ECO:0000256" key="1">
    <source>
        <dbReference type="RuleBase" id="RU003682"/>
    </source>
</evidence>
<dbReference type="Pfam" id="PF03171">
    <property type="entry name" value="2OG-FeII_Oxy"/>
    <property type="match status" value="1"/>
</dbReference>
<protein>
    <submittedName>
        <fullName evidence="3">Flavonol synthase</fullName>
    </submittedName>
</protein>
<dbReference type="Proteomes" id="UP000620124">
    <property type="component" value="Unassembled WGS sequence"/>
</dbReference>
<dbReference type="Gene3D" id="2.60.120.330">
    <property type="entry name" value="B-lactam Antibiotic, Isopenicillin N Synthase, Chain"/>
    <property type="match status" value="1"/>
</dbReference>
<evidence type="ECO:0000313" key="3">
    <source>
        <dbReference type="EMBL" id="KAF7347086.1"/>
    </source>
</evidence>
<dbReference type="SUPFAM" id="SSF51197">
    <property type="entry name" value="Clavaminate synthase-like"/>
    <property type="match status" value="1"/>
</dbReference>
<dbReference type="PROSITE" id="PS51471">
    <property type="entry name" value="FE2OG_OXY"/>
    <property type="match status" value="1"/>
</dbReference>
<dbReference type="EMBL" id="JACAZI010000012">
    <property type="protein sequence ID" value="KAF7347086.1"/>
    <property type="molecule type" value="Genomic_DNA"/>
</dbReference>
<dbReference type="InterPro" id="IPR044861">
    <property type="entry name" value="IPNS-like_FE2OG_OXY"/>
</dbReference>
<dbReference type="GO" id="GO:0016491">
    <property type="term" value="F:oxidoreductase activity"/>
    <property type="evidence" value="ECO:0007669"/>
    <property type="project" value="UniProtKB-KW"/>
</dbReference>
<dbReference type="AlphaFoldDB" id="A0A8H6XV16"/>
<keyword evidence="4" id="KW-1185">Reference proteome</keyword>
<dbReference type="OrthoDB" id="406156at2759"/>
<dbReference type="InterPro" id="IPR027443">
    <property type="entry name" value="IPNS-like_sf"/>
</dbReference>
<evidence type="ECO:0000313" key="4">
    <source>
        <dbReference type="Proteomes" id="UP000620124"/>
    </source>
</evidence>
<dbReference type="InterPro" id="IPR050231">
    <property type="entry name" value="Iron_ascorbate_oxido_reductase"/>
</dbReference>